<protein>
    <recommendedName>
        <fullName evidence="1">ABC-three component systems C-terminal domain-containing protein</fullName>
    </recommendedName>
</protein>
<feature type="domain" description="ABC-three component systems C-terminal" evidence="1">
    <location>
        <begin position="166"/>
        <end position="314"/>
    </location>
</feature>
<evidence type="ECO:0000313" key="2">
    <source>
        <dbReference type="EMBL" id="OIN56617.1"/>
    </source>
</evidence>
<dbReference type="AlphaFoldDB" id="A0A1S2VCX1"/>
<keyword evidence="3" id="KW-1185">Reference proteome</keyword>
<reference evidence="2 3" key="1">
    <citation type="submission" date="2016-10" db="EMBL/GenBank/DDBJ databases">
        <title>Arsenicibacter rosenii gen. nov., sp. nov., an efficient arsenic-methylating bacterium isolated from an arsenic-contaminated paddy soil.</title>
        <authorList>
            <person name="Huang K."/>
        </authorList>
    </citation>
    <scope>NUCLEOTIDE SEQUENCE [LARGE SCALE GENOMIC DNA]</scope>
    <source>
        <strain evidence="2 3">SM-1</strain>
    </source>
</reference>
<name>A0A1S2VCX1_9BACT</name>
<accession>A0A1S2VCX1</accession>
<sequence>MANFPLTSLRWQDFEELCIAICKDYLGIGTVTFADGPDGGRDAYFRGTAEKFPSTAVPWSGKFIIQCKHTNKHDASCADSAFKDTILNKEIVKLSKNITNGEIIDNYIIFTNRTMPGAVHGVLIEKISEQTTIKNVEIIGREFMNSMLSTNDSIITRFGLNKFSDPIRFDSEDIKKLIVFFSEANREGLLNNKPQLMNNDQIVIYNLQKEEKNKINNISQNYFQFILEDSLPFFQTIEDFLKNPINTEYALMYENTVLDIKAKIILNEASFPTLAKAFEHIYDYVYERHKEVLSRDRRVLRVFIHFMYFNCDIGKNR</sequence>
<organism evidence="2 3">
    <name type="scientific">Arsenicibacter rosenii</name>
    <dbReference type="NCBI Taxonomy" id="1750698"/>
    <lineage>
        <taxon>Bacteria</taxon>
        <taxon>Pseudomonadati</taxon>
        <taxon>Bacteroidota</taxon>
        <taxon>Cytophagia</taxon>
        <taxon>Cytophagales</taxon>
        <taxon>Spirosomataceae</taxon>
        <taxon>Arsenicibacter</taxon>
    </lineage>
</organism>
<comment type="caution">
    <text evidence="2">The sequence shown here is derived from an EMBL/GenBank/DDBJ whole genome shotgun (WGS) entry which is preliminary data.</text>
</comment>
<gene>
    <name evidence="2" type="ORF">BLX24_23590</name>
</gene>
<dbReference type="OrthoDB" id="7820209at2"/>
<dbReference type="RefSeq" id="WP_071505689.1">
    <property type="nucleotide sequence ID" value="NZ_MORL01000020.1"/>
</dbReference>
<evidence type="ECO:0000313" key="3">
    <source>
        <dbReference type="Proteomes" id="UP000181790"/>
    </source>
</evidence>
<dbReference type="EMBL" id="MORL01000020">
    <property type="protein sequence ID" value="OIN56617.1"/>
    <property type="molecule type" value="Genomic_DNA"/>
</dbReference>
<dbReference type="Pfam" id="PF20279">
    <property type="entry name" value="CTD12"/>
    <property type="match status" value="1"/>
</dbReference>
<dbReference type="Proteomes" id="UP000181790">
    <property type="component" value="Unassembled WGS sequence"/>
</dbReference>
<dbReference type="InterPro" id="IPR046917">
    <property type="entry name" value="ABC-3C_CTD12"/>
</dbReference>
<proteinExistence type="predicted"/>
<evidence type="ECO:0000259" key="1">
    <source>
        <dbReference type="Pfam" id="PF20279"/>
    </source>
</evidence>